<dbReference type="InterPro" id="IPR036748">
    <property type="entry name" value="MTH938-like_sf"/>
</dbReference>
<keyword evidence="2" id="KW-1185">Reference proteome</keyword>
<reference evidence="1 2" key="1">
    <citation type="submission" date="2023-07" db="EMBL/GenBank/DDBJ databases">
        <title>Genomic Encyclopedia of Type Strains, Phase IV (KMG-IV): sequencing the most valuable type-strain genomes for metagenomic binning, comparative biology and taxonomic classification.</title>
        <authorList>
            <person name="Goeker M."/>
        </authorList>
    </citation>
    <scope>NUCLEOTIDE SEQUENCE [LARGE SCALE GENOMIC DNA]</scope>
    <source>
        <strain evidence="1 2">DSM 19619</strain>
    </source>
</reference>
<dbReference type="PANTHER" id="PTHR21192:SF2">
    <property type="entry name" value="NADH DEHYDROGENASE [UBIQUINONE] 1 ALPHA SUBCOMPLEX ASSEMBLY FACTOR 3"/>
    <property type="match status" value="1"/>
</dbReference>
<gene>
    <name evidence="1" type="ORF">QO011_001781</name>
</gene>
<dbReference type="EMBL" id="JAUSVX010000002">
    <property type="protein sequence ID" value="MDQ0468781.1"/>
    <property type="molecule type" value="Genomic_DNA"/>
</dbReference>
<proteinExistence type="predicted"/>
<dbReference type="Proteomes" id="UP001242480">
    <property type="component" value="Unassembled WGS sequence"/>
</dbReference>
<sequence length="127" mass="13510">MTGEGGRRFLPQRLPIDGYGAGGFRFGDMSHRGSLLGLPSGMHAWAVAGPAEFSEAAFGPVFEEAAAIDILLIGAGRDPVVLAEALRWRFRDVRISVDVMTTSAAAMTWNVLLAEDRRVAAALIAVP</sequence>
<comment type="caution">
    <text evidence="1">The sequence shown here is derived from an EMBL/GenBank/DDBJ whole genome shotgun (WGS) entry which is preliminary data.</text>
</comment>
<dbReference type="RefSeq" id="WP_307270448.1">
    <property type="nucleotide sequence ID" value="NZ_JAUSVX010000002.1"/>
</dbReference>
<dbReference type="InterPro" id="IPR007523">
    <property type="entry name" value="NDUFAF3/AAMDC"/>
</dbReference>
<dbReference type="Pfam" id="PF04430">
    <property type="entry name" value="DUF498"/>
    <property type="match status" value="1"/>
</dbReference>
<evidence type="ECO:0000313" key="2">
    <source>
        <dbReference type="Proteomes" id="UP001242480"/>
    </source>
</evidence>
<organism evidence="1 2">
    <name type="scientific">Labrys wisconsinensis</name>
    <dbReference type="NCBI Taxonomy" id="425677"/>
    <lineage>
        <taxon>Bacteria</taxon>
        <taxon>Pseudomonadati</taxon>
        <taxon>Pseudomonadota</taxon>
        <taxon>Alphaproteobacteria</taxon>
        <taxon>Hyphomicrobiales</taxon>
        <taxon>Xanthobacteraceae</taxon>
        <taxon>Labrys</taxon>
    </lineage>
</organism>
<dbReference type="CDD" id="cd00248">
    <property type="entry name" value="Mth938-like"/>
    <property type="match status" value="1"/>
</dbReference>
<dbReference type="Gene3D" id="3.40.1230.10">
    <property type="entry name" value="MTH938-like"/>
    <property type="match status" value="1"/>
</dbReference>
<dbReference type="SUPFAM" id="SSF64076">
    <property type="entry name" value="MTH938-like"/>
    <property type="match status" value="1"/>
</dbReference>
<evidence type="ECO:0000313" key="1">
    <source>
        <dbReference type="EMBL" id="MDQ0468781.1"/>
    </source>
</evidence>
<accession>A0ABU0J5E4</accession>
<name>A0ABU0J5E4_9HYPH</name>
<protein>
    <submittedName>
        <fullName evidence="1">Uncharacterized protein</fullName>
    </submittedName>
</protein>
<dbReference type="PANTHER" id="PTHR21192">
    <property type="entry name" value="NUCLEAR PROTEIN E3-3"/>
    <property type="match status" value="1"/>
</dbReference>